<keyword evidence="2" id="KW-0808">Transferase</keyword>
<dbReference type="InterPro" id="IPR029063">
    <property type="entry name" value="SAM-dependent_MTases_sf"/>
</dbReference>
<dbReference type="Gene3D" id="3.40.50.150">
    <property type="entry name" value="Vaccinia Virus protein VP39"/>
    <property type="match status" value="1"/>
</dbReference>
<sequence length="287" mass="30169">MWVLDGDPAAPAAAVLVSLDGAHGQVELHLSAAADLLAQLDEPPALICVDPPYGLGVGRGTRHDVGARTYGRDNGQVVPGYVDVDPGAYREFTSQWVDAAARALTPGGYLAAITGPQQAAWVQVAAEDAGLTYVNSLAVGRVFALRTTRRFAHAHWTVTIMCSGPLRSPARIFTPPPDLPRARSGAHYPLDLWPIGDVGRADARPGQPRYANSLPVPLVDRVVGALTRPATPARRDLVCDPFVGGGTTALVALRRGLRFIGGDLNPRALGFTAARLSADRAPSEAVA</sequence>
<protein>
    <recommendedName>
        <fullName evidence="3">Methyltransferase</fullName>
        <ecNumber evidence="3">2.1.1.-</ecNumber>
    </recommendedName>
</protein>
<dbReference type="InterPro" id="IPR002941">
    <property type="entry name" value="DNA_methylase_N4/N6"/>
</dbReference>
<feature type="domain" description="DNA methylase N-4/N-6" evidence="4">
    <location>
        <begin position="46"/>
        <end position="267"/>
    </location>
</feature>
<evidence type="ECO:0000256" key="3">
    <source>
        <dbReference type="RuleBase" id="RU362026"/>
    </source>
</evidence>
<evidence type="ECO:0000313" key="5">
    <source>
        <dbReference type="EMBL" id="MBB5474567.1"/>
    </source>
</evidence>
<dbReference type="Pfam" id="PF01555">
    <property type="entry name" value="N6_N4_Mtase"/>
    <property type="match status" value="1"/>
</dbReference>
<dbReference type="PRINTS" id="PR00508">
    <property type="entry name" value="S21N4MTFRASE"/>
</dbReference>
<accession>A0A7W8SI47</accession>
<proteinExistence type="inferred from homology"/>
<dbReference type="SUPFAM" id="SSF53335">
    <property type="entry name" value="S-adenosyl-L-methionine-dependent methyltransferases"/>
    <property type="match status" value="1"/>
</dbReference>
<dbReference type="EMBL" id="JACHDN010000001">
    <property type="protein sequence ID" value="MBB5474567.1"/>
    <property type="molecule type" value="Genomic_DNA"/>
</dbReference>
<dbReference type="Proteomes" id="UP000564629">
    <property type="component" value="Unassembled WGS sequence"/>
</dbReference>
<organism evidence="5 6">
    <name type="scientific">Cellulomonas hominis</name>
    <dbReference type="NCBI Taxonomy" id="156981"/>
    <lineage>
        <taxon>Bacteria</taxon>
        <taxon>Bacillati</taxon>
        <taxon>Actinomycetota</taxon>
        <taxon>Actinomycetes</taxon>
        <taxon>Micrococcales</taxon>
        <taxon>Cellulomonadaceae</taxon>
        <taxon>Cellulomonas</taxon>
    </lineage>
</organism>
<dbReference type="GO" id="GO:0008170">
    <property type="term" value="F:N-methyltransferase activity"/>
    <property type="evidence" value="ECO:0007669"/>
    <property type="project" value="InterPro"/>
</dbReference>
<evidence type="ECO:0000313" key="6">
    <source>
        <dbReference type="Proteomes" id="UP000564629"/>
    </source>
</evidence>
<evidence type="ECO:0000256" key="2">
    <source>
        <dbReference type="ARBA" id="ARBA00022679"/>
    </source>
</evidence>
<dbReference type="EC" id="2.1.1.-" evidence="3"/>
<comment type="caution">
    <text evidence="5">The sequence shown here is derived from an EMBL/GenBank/DDBJ whole genome shotgun (WGS) entry which is preliminary data.</text>
</comment>
<gene>
    <name evidence="5" type="ORF">HNR08_003303</name>
</gene>
<name>A0A7W8SI47_9CELL</name>
<dbReference type="RefSeq" id="WP_186812757.1">
    <property type="nucleotide sequence ID" value="NZ_BJVQ01000019.1"/>
</dbReference>
<dbReference type="GO" id="GO:0032259">
    <property type="term" value="P:methylation"/>
    <property type="evidence" value="ECO:0007669"/>
    <property type="project" value="UniProtKB-KW"/>
</dbReference>
<evidence type="ECO:0000259" key="4">
    <source>
        <dbReference type="Pfam" id="PF01555"/>
    </source>
</evidence>
<dbReference type="InterPro" id="IPR001091">
    <property type="entry name" value="RM_Methyltransferase"/>
</dbReference>
<keyword evidence="1 5" id="KW-0489">Methyltransferase</keyword>
<reference evidence="5 6" key="1">
    <citation type="submission" date="2020-08" db="EMBL/GenBank/DDBJ databases">
        <title>Sequencing the genomes of 1000 actinobacteria strains.</title>
        <authorList>
            <person name="Klenk H.-P."/>
        </authorList>
    </citation>
    <scope>NUCLEOTIDE SEQUENCE [LARGE SCALE GENOMIC DNA]</scope>
    <source>
        <strain evidence="5 6">DSM 9581</strain>
    </source>
</reference>
<dbReference type="GO" id="GO:0003677">
    <property type="term" value="F:DNA binding"/>
    <property type="evidence" value="ECO:0007669"/>
    <property type="project" value="InterPro"/>
</dbReference>
<comment type="similarity">
    <text evidence="3">Belongs to the N(4)/N(6)-methyltransferase family.</text>
</comment>
<evidence type="ECO:0000256" key="1">
    <source>
        <dbReference type="ARBA" id="ARBA00022603"/>
    </source>
</evidence>
<dbReference type="AlphaFoldDB" id="A0A7W8SI47"/>